<sequence>MQGLDSANRSQTQGEEHMIFVELIKLAIFMFFFTVFGLALVMGRIPDSADNKIQEDPRKVFFMEDCLSVTINTKLYCERTFKELAEVQ</sequence>
<protein>
    <submittedName>
        <fullName evidence="2">Uncharacterized protein</fullName>
    </submittedName>
</protein>
<keyword evidence="1" id="KW-1133">Transmembrane helix</keyword>
<reference evidence="2" key="1">
    <citation type="submission" date="2020-05" db="EMBL/GenBank/DDBJ databases">
        <authorList>
            <person name="Chiriac C."/>
            <person name="Salcher M."/>
            <person name="Ghai R."/>
            <person name="Kavagutti S V."/>
        </authorList>
    </citation>
    <scope>NUCLEOTIDE SEQUENCE</scope>
</reference>
<evidence type="ECO:0000256" key="1">
    <source>
        <dbReference type="SAM" id="Phobius"/>
    </source>
</evidence>
<organism evidence="2">
    <name type="scientific">uncultured Caudovirales phage</name>
    <dbReference type="NCBI Taxonomy" id="2100421"/>
    <lineage>
        <taxon>Viruses</taxon>
        <taxon>Duplodnaviria</taxon>
        <taxon>Heunggongvirae</taxon>
        <taxon>Uroviricota</taxon>
        <taxon>Caudoviricetes</taxon>
        <taxon>Peduoviridae</taxon>
        <taxon>Maltschvirus</taxon>
        <taxon>Maltschvirus maltsch</taxon>
    </lineage>
</organism>
<name>A0A6J7W878_9CAUD</name>
<gene>
    <name evidence="2" type="ORF">UFOVP148_6</name>
</gene>
<proteinExistence type="predicted"/>
<evidence type="ECO:0000313" key="2">
    <source>
        <dbReference type="EMBL" id="CAB5150795.1"/>
    </source>
</evidence>
<feature type="transmembrane region" description="Helical" evidence="1">
    <location>
        <begin position="20"/>
        <end position="42"/>
    </location>
</feature>
<keyword evidence="1" id="KW-0812">Transmembrane</keyword>
<keyword evidence="1" id="KW-0472">Membrane</keyword>
<accession>A0A6J7W878</accession>
<dbReference type="EMBL" id="LR798197">
    <property type="protein sequence ID" value="CAB5150795.1"/>
    <property type="molecule type" value="Genomic_DNA"/>
</dbReference>